<dbReference type="RefSeq" id="WP_132012960.1">
    <property type="nucleotide sequence ID" value="NZ_SLUN01000003.1"/>
</dbReference>
<sequence length="137" mass="15606">MSTLGERIKNLRTQQNQTQDELAKLLCINRSTMANWETDRAQPDLDTLIKIANHFEVSLDFLATGRTYGEQTETDSSIKSKNAVSMNVTNEEAEVLKILRGTLADLTPDYRRKSLVFIKRSIQMAGEIVKEICKENR</sequence>
<dbReference type="Proteomes" id="UP000295008">
    <property type="component" value="Unassembled WGS sequence"/>
</dbReference>
<organism evidence="4 5">
    <name type="scientific">Hydrogenispora ethanolica</name>
    <dbReference type="NCBI Taxonomy" id="1082276"/>
    <lineage>
        <taxon>Bacteria</taxon>
        <taxon>Bacillati</taxon>
        <taxon>Bacillota</taxon>
        <taxon>Hydrogenispora</taxon>
    </lineage>
</organism>
<keyword evidence="1" id="KW-0238">DNA-binding</keyword>
<feature type="domain" description="HTH cro/C1-type" evidence="3">
    <location>
        <begin position="8"/>
        <end position="62"/>
    </location>
</feature>
<dbReference type="EMBL" id="SLUN01000003">
    <property type="protein sequence ID" value="TCL75302.1"/>
    <property type="molecule type" value="Genomic_DNA"/>
</dbReference>
<dbReference type="OrthoDB" id="8115576at2"/>
<evidence type="ECO:0000256" key="2">
    <source>
        <dbReference type="SAM" id="Coils"/>
    </source>
</evidence>
<comment type="caution">
    <text evidence="4">The sequence shown here is derived from an EMBL/GenBank/DDBJ whole genome shotgun (WGS) entry which is preliminary data.</text>
</comment>
<dbReference type="SMART" id="SM00530">
    <property type="entry name" value="HTH_XRE"/>
    <property type="match status" value="1"/>
</dbReference>
<keyword evidence="5" id="KW-1185">Reference proteome</keyword>
<accession>A0A4R1S9U1</accession>
<dbReference type="SUPFAM" id="SSF47413">
    <property type="entry name" value="lambda repressor-like DNA-binding domains"/>
    <property type="match status" value="1"/>
</dbReference>
<dbReference type="PANTHER" id="PTHR46558">
    <property type="entry name" value="TRACRIPTIONAL REGULATORY PROTEIN-RELATED-RELATED"/>
    <property type="match status" value="1"/>
</dbReference>
<reference evidence="4 5" key="1">
    <citation type="submission" date="2019-03" db="EMBL/GenBank/DDBJ databases">
        <title>Genomic Encyclopedia of Type Strains, Phase IV (KMG-IV): sequencing the most valuable type-strain genomes for metagenomic binning, comparative biology and taxonomic classification.</title>
        <authorList>
            <person name="Goeker M."/>
        </authorList>
    </citation>
    <scope>NUCLEOTIDE SEQUENCE [LARGE SCALE GENOMIC DNA]</scope>
    <source>
        <strain evidence="4 5">LX-B</strain>
    </source>
</reference>
<dbReference type="InterPro" id="IPR001387">
    <property type="entry name" value="Cro/C1-type_HTH"/>
</dbReference>
<dbReference type="CDD" id="cd00093">
    <property type="entry name" value="HTH_XRE"/>
    <property type="match status" value="1"/>
</dbReference>
<dbReference type="GO" id="GO:0003677">
    <property type="term" value="F:DNA binding"/>
    <property type="evidence" value="ECO:0007669"/>
    <property type="project" value="UniProtKB-KW"/>
</dbReference>
<evidence type="ECO:0000313" key="5">
    <source>
        <dbReference type="Proteomes" id="UP000295008"/>
    </source>
</evidence>
<dbReference type="AlphaFoldDB" id="A0A4R1S9U1"/>
<feature type="coiled-coil region" evidence="2">
    <location>
        <begin position="1"/>
        <end position="28"/>
    </location>
</feature>
<dbReference type="InterPro" id="IPR010982">
    <property type="entry name" value="Lambda_DNA-bd_dom_sf"/>
</dbReference>
<gene>
    <name evidence="4" type="ORF">EDC14_1003236</name>
</gene>
<dbReference type="Pfam" id="PF01381">
    <property type="entry name" value="HTH_3"/>
    <property type="match status" value="1"/>
</dbReference>
<protein>
    <submittedName>
        <fullName evidence="4">Transcriptional regulator with XRE-family HTH domain</fullName>
    </submittedName>
</protein>
<evidence type="ECO:0000259" key="3">
    <source>
        <dbReference type="PROSITE" id="PS50943"/>
    </source>
</evidence>
<dbReference type="Gene3D" id="1.10.260.40">
    <property type="entry name" value="lambda repressor-like DNA-binding domains"/>
    <property type="match status" value="1"/>
</dbReference>
<evidence type="ECO:0000313" key="4">
    <source>
        <dbReference type="EMBL" id="TCL75302.1"/>
    </source>
</evidence>
<keyword evidence="2" id="KW-0175">Coiled coil</keyword>
<name>A0A4R1S9U1_HYDET</name>
<dbReference type="PANTHER" id="PTHR46558:SF13">
    <property type="entry name" value="HTH-TYPE TRANSCRIPTIONAL REGULATOR IMMR"/>
    <property type="match status" value="1"/>
</dbReference>
<evidence type="ECO:0000256" key="1">
    <source>
        <dbReference type="ARBA" id="ARBA00023125"/>
    </source>
</evidence>
<dbReference type="PROSITE" id="PS50943">
    <property type="entry name" value="HTH_CROC1"/>
    <property type="match status" value="1"/>
</dbReference>
<proteinExistence type="predicted"/>